<name>A0A6N9T1X3_9HYPH</name>
<keyword evidence="7" id="KW-1185">Reference proteome</keyword>
<gene>
    <name evidence="6" type="ORF">GTK09_12905</name>
</gene>
<dbReference type="RefSeq" id="WP_163463578.1">
    <property type="nucleotide sequence ID" value="NZ_JAAAMG010000009.1"/>
</dbReference>
<organism evidence="6 7">
    <name type="scientific">Jiella pacifica</name>
    <dbReference type="NCBI Taxonomy" id="2696469"/>
    <lineage>
        <taxon>Bacteria</taxon>
        <taxon>Pseudomonadati</taxon>
        <taxon>Pseudomonadota</taxon>
        <taxon>Alphaproteobacteria</taxon>
        <taxon>Hyphomicrobiales</taxon>
        <taxon>Aurantimonadaceae</taxon>
        <taxon>Jiella</taxon>
    </lineage>
</organism>
<dbReference type="InterPro" id="IPR029044">
    <property type="entry name" value="Nucleotide-diphossugar_trans"/>
</dbReference>
<keyword evidence="4" id="KW-0808">Transferase</keyword>
<dbReference type="PANTHER" id="PTHR43646:SF2">
    <property type="entry name" value="GLYCOSYLTRANSFERASE 2-LIKE DOMAIN-CONTAINING PROTEIN"/>
    <property type="match status" value="1"/>
</dbReference>
<evidence type="ECO:0000256" key="1">
    <source>
        <dbReference type="ARBA" id="ARBA00004236"/>
    </source>
</evidence>
<evidence type="ECO:0000256" key="3">
    <source>
        <dbReference type="ARBA" id="ARBA00022676"/>
    </source>
</evidence>
<keyword evidence="2" id="KW-1003">Cell membrane</keyword>
<evidence type="ECO:0000313" key="7">
    <source>
        <dbReference type="Proteomes" id="UP000469011"/>
    </source>
</evidence>
<reference evidence="6 7" key="1">
    <citation type="submission" date="2020-01" db="EMBL/GenBank/DDBJ databases">
        <title>Jiella pacifica sp. nov.</title>
        <authorList>
            <person name="Xue Z."/>
            <person name="Zhu S."/>
            <person name="Chen J."/>
            <person name="Yang J."/>
        </authorList>
    </citation>
    <scope>NUCLEOTIDE SEQUENCE [LARGE SCALE GENOMIC DNA]</scope>
    <source>
        <strain evidence="6 7">40Bstr34</strain>
    </source>
</reference>
<evidence type="ECO:0008006" key="8">
    <source>
        <dbReference type="Google" id="ProtNLM"/>
    </source>
</evidence>
<dbReference type="GO" id="GO:0016757">
    <property type="term" value="F:glycosyltransferase activity"/>
    <property type="evidence" value="ECO:0007669"/>
    <property type="project" value="UniProtKB-KW"/>
</dbReference>
<dbReference type="GO" id="GO:0005886">
    <property type="term" value="C:plasma membrane"/>
    <property type="evidence" value="ECO:0007669"/>
    <property type="project" value="UniProtKB-SubCell"/>
</dbReference>
<evidence type="ECO:0000313" key="6">
    <source>
        <dbReference type="EMBL" id="NDW05327.1"/>
    </source>
</evidence>
<keyword evidence="3" id="KW-0328">Glycosyltransferase</keyword>
<dbReference type="Gene3D" id="3.90.550.10">
    <property type="entry name" value="Spore Coat Polysaccharide Biosynthesis Protein SpsA, Chain A"/>
    <property type="match status" value="1"/>
</dbReference>
<dbReference type="Proteomes" id="UP000469011">
    <property type="component" value="Unassembled WGS sequence"/>
</dbReference>
<accession>A0A6N9T1X3</accession>
<keyword evidence="5" id="KW-0472">Membrane</keyword>
<evidence type="ECO:0000256" key="4">
    <source>
        <dbReference type="ARBA" id="ARBA00022679"/>
    </source>
</evidence>
<evidence type="ECO:0000256" key="5">
    <source>
        <dbReference type="ARBA" id="ARBA00023136"/>
    </source>
</evidence>
<dbReference type="SUPFAM" id="SSF53448">
    <property type="entry name" value="Nucleotide-diphospho-sugar transferases"/>
    <property type="match status" value="1"/>
</dbReference>
<dbReference type="EMBL" id="JAAAMG010000009">
    <property type="protein sequence ID" value="NDW05327.1"/>
    <property type="molecule type" value="Genomic_DNA"/>
</dbReference>
<proteinExistence type="predicted"/>
<comment type="subcellular location">
    <subcellularLocation>
        <location evidence="1">Cell membrane</location>
    </subcellularLocation>
</comment>
<protein>
    <recommendedName>
        <fullName evidence="8">Glycosyl transferase family 2</fullName>
    </recommendedName>
</protein>
<sequence>MNCGFSDLVSRHGADLTSLERWPGLAPSTRWVACIPARDEAARIAATILALDKEFGPVLHVLLLVNDTSDETLAVVQSVVAGLQCALTAVCVEWRNASSSAPKARALAFDLADLAAPNATFIFSTDADTVVLPGLRQAYEDAFACGFDMVCGQITFDEAEVAAVDPLHPQRDAAIGEYRGICRELQALWFPDPDNPWPHHGGIGGANFAVTRTAYRLAGPIPAVPFGEDWALRRRFEGFGLRIRHDEAPRVATSCRLDSRTEGGLSAELRRNRVEADPIVDEALETPSRLHRRLRLRRLVEAETDRRHVASALSGHGLSPDRADELAALPARKMAWFHAEAELPCLRRTPMRFSELCRHLPSLRHLLARTAAARPRSARDAGN</sequence>
<dbReference type="AlphaFoldDB" id="A0A6N9T1X3"/>
<dbReference type="PANTHER" id="PTHR43646">
    <property type="entry name" value="GLYCOSYLTRANSFERASE"/>
    <property type="match status" value="1"/>
</dbReference>
<comment type="caution">
    <text evidence="6">The sequence shown here is derived from an EMBL/GenBank/DDBJ whole genome shotgun (WGS) entry which is preliminary data.</text>
</comment>
<evidence type="ECO:0000256" key="2">
    <source>
        <dbReference type="ARBA" id="ARBA00022475"/>
    </source>
</evidence>